<dbReference type="EMBL" id="QRZM01000017">
    <property type="protein sequence ID" value="RGV71881.1"/>
    <property type="molecule type" value="Genomic_DNA"/>
</dbReference>
<evidence type="ECO:0000313" key="3">
    <source>
        <dbReference type="Proteomes" id="UP000283975"/>
    </source>
</evidence>
<gene>
    <name evidence="2" type="ORF">DW839_24280</name>
    <name evidence="1" type="ORF">DWW02_25745</name>
</gene>
<name>A0A414ANJ9_9FIRM</name>
<dbReference type="KEGG" id="cbol:CGC65_09045"/>
<comment type="caution">
    <text evidence="2">The sequence shown here is derived from an EMBL/GenBank/DDBJ whole genome shotgun (WGS) entry which is preliminary data.</text>
</comment>
<dbReference type="Proteomes" id="UP000283975">
    <property type="component" value="Unassembled WGS sequence"/>
</dbReference>
<sequence length="62" mass="6842">MDCVLLEVELAVELLSTLQEQEPTEPAVGIVLGWELPVQAVVSGLETPRSYLELVQEEHTPL</sequence>
<evidence type="ECO:0000313" key="1">
    <source>
        <dbReference type="EMBL" id="RGV71881.1"/>
    </source>
</evidence>
<reference evidence="3 4" key="1">
    <citation type="submission" date="2018-08" db="EMBL/GenBank/DDBJ databases">
        <title>A genome reference for cultivated species of the human gut microbiota.</title>
        <authorList>
            <person name="Zou Y."/>
            <person name="Xue W."/>
            <person name="Luo G."/>
        </authorList>
    </citation>
    <scope>NUCLEOTIDE SEQUENCE [LARGE SCALE GENOMIC DNA]</scope>
    <source>
        <strain evidence="1 4">AF14-18</strain>
        <strain evidence="2 3">AM35-14</strain>
    </source>
</reference>
<protein>
    <submittedName>
        <fullName evidence="2">Uncharacterized protein</fullName>
    </submittedName>
</protein>
<dbReference type="RefSeq" id="WP_007036551.1">
    <property type="nucleotide sequence ID" value="NZ_CABKUK010000002.1"/>
</dbReference>
<accession>A0A414ANJ9</accession>
<dbReference type="Proteomes" id="UP000284543">
    <property type="component" value="Unassembled WGS sequence"/>
</dbReference>
<evidence type="ECO:0000313" key="4">
    <source>
        <dbReference type="Proteomes" id="UP000284543"/>
    </source>
</evidence>
<dbReference type="AlphaFoldDB" id="A0A414ANJ9"/>
<proteinExistence type="predicted"/>
<evidence type="ECO:0000313" key="2">
    <source>
        <dbReference type="EMBL" id="RHC51646.1"/>
    </source>
</evidence>
<organism evidence="2 3">
    <name type="scientific">Enterocloster bolteae</name>
    <dbReference type="NCBI Taxonomy" id="208479"/>
    <lineage>
        <taxon>Bacteria</taxon>
        <taxon>Bacillati</taxon>
        <taxon>Bacillota</taxon>
        <taxon>Clostridia</taxon>
        <taxon>Lachnospirales</taxon>
        <taxon>Lachnospiraceae</taxon>
        <taxon>Enterocloster</taxon>
    </lineage>
</organism>
<dbReference type="EMBL" id="QSHZ01000032">
    <property type="protein sequence ID" value="RHC51646.1"/>
    <property type="molecule type" value="Genomic_DNA"/>
</dbReference>